<feature type="chain" id="PRO_5006835308" description="DUF1343 domain-containing protein" evidence="1">
    <location>
        <begin position="21"/>
        <end position="395"/>
    </location>
</feature>
<protein>
    <recommendedName>
        <fullName evidence="6">DUF1343 domain-containing protein</fullName>
    </recommendedName>
</protein>
<feature type="signal peptide" evidence="1">
    <location>
        <begin position="1"/>
        <end position="20"/>
    </location>
</feature>
<sequence length="395" mass="43864">MRMPHLASGLLLMISTILLGCTDSNTGTPKLQTGAAQTEAWLPLLKDKRVGLVVNQTSRVGEQHLVDLLLANQVKVQRIFAPEHGFRGDHDAGAKVDSGKDSKTGIELYSIYGKTRKPEPEAMADLDVVVFDIQDVGVRFYTYISSMHYMMEAAAEAGIPFVVLDRPNPNGDYVDGPVLEPEFASFVGMHPIPLVHGMTVGELAQMIVGESWLETDRFLDLKVIPVAGYQRDMTYKLPVKPSPNLPNYTAVRHYPSLGFFEPTVVSIGRGTDFPFQVIGHDSIYLTEGEAFSFTPRSIPGASTHPKFEDTQIKGMDLRDKPAQGLNLSYLLAWYQAFARQQQPFFTSQSFFDKLAGTDKLRKAMVAGETEAQIRASWQADLEAFVKARQPYLLYP</sequence>
<dbReference type="PIRSF" id="PIRSF016719">
    <property type="entry name" value="UCP016719"/>
    <property type="match status" value="1"/>
</dbReference>
<dbReference type="Proteomes" id="UP000068447">
    <property type="component" value="Chromosome"/>
</dbReference>
<evidence type="ECO:0000256" key="1">
    <source>
        <dbReference type="SAM" id="SignalP"/>
    </source>
</evidence>
<dbReference type="InterPro" id="IPR008302">
    <property type="entry name" value="NamZ"/>
</dbReference>
<dbReference type="InterPro" id="IPR048502">
    <property type="entry name" value="NamZ_N"/>
</dbReference>
<evidence type="ECO:0000259" key="3">
    <source>
        <dbReference type="Pfam" id="PF20732"/>
    </source>
</evidence>
<dbReference type="EMBL" id="CP013650">
    <property type="protein sequence ID" value="ALT00517.1"/>
    <property type="molecule type" value="Genomic_DNA"/>
</dbReference>
<dbReference type="Pfam" id="PF20732">
    <property type="entry name" value="NamZ_C"/>
    <property type="match status" value="1"/>
</dbReference>
<evidence type="ECO:0000313" key="5">
    <source>
        <dbReference type="Proteomes" id="UP000068447"/>
    </source>
</evidence>
<organism evidence="4 5">
    <name type="scientific">Lacimicrobium alkaliphilum</name>
    <dbReference type="NCBI Taxonomy" id="1526571"/>
    <lineage>
        <taxon>Bacteria</taxon>
        <taxon>Pseudomonadati</taxon>
        <taxon>Pseudomonadota</taxon>
        <taxon>Gammaproteobacteria</taxon>
        <taxon>Alteromonadales</taxon>
        <taxon>Alteromonadaceae</taxon>
        <taxon>Lacimicrobium</taxon>
    </lineage>
</organism>
<accession>A0A0U2ZD97</accession>
<reference evidence="4 5" key="1">
    <citation type="submission" date="2015-12" db="EMBL/GenBank/DDBJ databases">
        <title>Complete genome of Lacimicrobium alkaliphilum KCTC 32984.</title>
        <authorList>
            <person name="Kim S.-G."/>
            <person name="Lee Y.-J."/>
        </authorList>
    </citation>
    <scope>NUCLEOTIDE SEQUENCE [LARGE SCALE GENOMIC DNA]</scope>
    <source>
        <strain evidence="4 5">YelD216</strain>
    </source>
</reference>
<evidence type="ECO:0000313" key="4">
    <source>
        <dbReference type="EMBL" id="ALT00517.1"/>
    </source>
</evidence>
<feature type="domain" description="Peptidoglycan beta-N-acetylmuramidase NamZ C-terminal" evidence="3">
    <location>
        <begin position="253"/>
        <end position="394"/>
    </location>
</feature>
<evidence type="ECO:0000259" key="2">
    <source>
        <dbReference type="Pfam" id="PF07075"/>
    </source>
</evidence>
<dbReference type="PANTHER" id="PTHR42915">
    <property type="entry name" value="HYPOTHETICAL 460 KDA PROTEIN IN FEUA-SIGW INTERGENIC REGION [PRECURSOR]"/>
    <property type="match status" value="1"/>
</dbReference>
<name>A0A0U2ZD97_9ALTE</name>
<dbReference type="PROSITE" id="PS51257">
    <property type="entry name" value="PROKAR_LIPOPROTEIN"/>
    <property type="match status" value="1"/>
</dbReference>
<evidence type="ECO:0008006" key="6">
    <source>
        <dbReference type="Google" id="ProtNLM"/>
    </source>
</evidence>
<keyword evidence="5" id="KW-1185">Reference proteome</keyword>
<dbReference type="Pfam" id="PF07075">
    <property type="entry name" value="NamZ_N"/>
    <property type="match status" value="1"/>
</dbReference>
<keyword evidence="1" id="KW-0732">Signal</keyword>
<dbReference type="STRING" id="1526571.AT746_16495"/>
<proteinExistence type="predicted"/>
<dbReference type="Gene3D" id="3.90.1150.140">
    <property type="match status" value="1"/>
</dbReference>
<dbReference type="GO" id="GO:0033922">
    <property type="term" value="F:peptidoglycan beta-N-acetylmuramidase activity"/>
    <property type="evidence" value="ECO:0007669"/>
    <property type="project" value="InterPro"/>
</dbReference>
<dbReference type="InterPro" id="IPR048503">
    <property type="entry name" value="NamZ_C"/>
</dbReference>
<dbReference type="Gene3D" id="3.40.50.12170">
    <property type="entry name" value="Uncharacterised protein PF07075, DUF1343"/>
    <property type="match status" value="1"/>
</dbReference>
<feature type="domain" description="Peptidoglycan beta-N-acetylmuramidase NamZ N-terminal" evidence="2">
    <location>
        <begin position="50"/>
        <end position="248"/>
    </location>
</feature>
<dbReference type="AlphaFoldDB" id="A0A0U2ZD97"/>
<dbReference type="KEGG" id="lal:AT746_16495"/>
<dbReference type="PANTHER" id="PTHR42915:SF1">
    <property type="entry name" value="PEPTIDOGLYCAN BETA-N-ACETYLMURAMIDASE NAMZ"/>
    <property type="match status" value="1"/>
</dbReference>
<gene>
    <name evidence="4" type="ORF">AT746_16495</name>
</gene>